<dbReference type="InterPro" id="IPR013783">
    <property type="entry name" value="Ig-like_fold"/>
</dbReference>
<dbReference type="Proteomes" id="UP000824782">
    <property type="component" value="Unassembled WGS sequence"/>
</dbReference>
<protein>
    <recommendedName>
        <fullName evidence="1">Interferon/interleukin receptor domain-containing protein</fullName>
    </recommendedName>
</protein>
<name>A0AAV7CTZ3_ENGPU</name>
<evidence type="ECO:0000313" key="2">
    <source>
        <dbReference type="EMBL" id="KAG8588224.1"/>
    </source>
</evidence>
<feature type="domain" description="Interferon/interleukin receptor" evidence="1">
    <location>
        <begin position="66"/>
        <end position="134"/>
    </location>
</feature>
<comment type="caution">
    <text evidence="2">The sequence shown here is derived from an EMBL/GenBank/DDBJ whole genome shotgun (WGS) entry which is preliminary data.</text>
</comment>
<proteinExistence type="predicted"/>
<dbReference type="AlphaFoldDB" id="A0AAV7CTZ3"/>
<organism evidence="2 3">
    <name type="scientific">Engystomops pustulosus</name>
    <name type="common">Tungara frog</name>
    <name type="synonym">Physalaemus pustulosus</name>
    <dbReference type="NCBI Taxonomy" id="76066"/>
    <lineage>
        <taxon>Eukaryota</taxon>
        <taxon>Metazoa</taxon>
        <taxon>Chordata</taxon>
        <taxon>Craniata</taxon>
        <taxon>Vertebrata</taxon>
        <taxon>Euteleostomi</taxon>
        <taxon>Amphibia</taxon>
        <taxon>Batrachia</taxon>
        <taxon>Anura</taxon>
        <taxon>Neobatrachia</taxon>
        <taxon>Hyloidea</taxon>
        <taxon>Leptodactylidae</taxon>
        <taxon>Leiuperinae</taxon>
        <taxon>Engystomops</taxon>
    </lineage>
</organism>
<dbReference type="InterPro" id="IPR036116">
    <property type="entry name" value="FN3_sf"/>
</dbReference>
<dbReference type="SUPFAM" id="SSF49265">
    <property type="entry name" value="Fibronectin type III"/>
    <property type="match status" value="1"/>
</dbReference>
<evidence type="ECO:0000259" key="1">
    <source>
        <dbReference type="Pfam" id="PF09294"/>
    </source>
</evidence>
<dbReference type="InterPro" id="IPR015373">
    <property type="entry name" value="Interferon/interleukin_rcp_dom"/>
</dbReference>
<evidence type="ECO:0000313" key="3">
    <source>
        <dbReference type="Proteomes" id="UP000824782"/>
    </source>
</evidence>
<reference evidence="2" key="1">
    <citation type="thesis" date="2020" institute="ProQuest LLC" country="789 East Eisenhower Parkway, Ann Arbor, MI, USA">
        <title>Comparative Genomics and Chromosome Evolution.</title>
        <authorList>
            <person name="Mudd A.B."/>
        </authorList>
    </citation>
    <scope>NUCLEOTIDE SEQUENCE</scope>
    <source>
        <strain evidence="2">237g6f4</strain>
        <tissue evidence="2">Blood</tissue>
    </source>
</reference>
<gene>
    <name evidence="2" type="ORF">GDO81_005907</name>
</gene>
<sequence>MTFWHLNHTVRVRAVYPSISSWVEIENIQYTSLVDPEPPILTVKRGDGFISPKAFTEQPVCVPQIIFKMSLKYFVVMWKDYNSNESIREQELDEPTVTIKTLGYEGEYCIAARTIYVNDKIKKSKLSDSICLHFPQKGMKCK</sequence>
<dbReference type="Gene3D" id="2.60.40.10">
    <property type="entry name" value="Immunoglobulins"/>
    <property type="match status" value="1"/>
</dbReference>
<accession>A0AAV7CTZ3</accession>
<dbReference type="Pfam" id="PF09294">
    <property type="entry name" value="Interfer-bind"/>
    <property type="match status" value="1"/>
</dbReference>
<keyword evidence="3" id="KW-1185">Reference proteome</keyword>
<dbReference type="EMBL" id="WNYA01000002">
    <property type="protein sequence ID" value="KAG8588224.1"/>
    <property type="molecule type" value="Genomic_DNA"/>
</dbReference>